<comment type="subcellular location">
    <subcellularLocation>
        <location evidence="1 7">Cell membrane</location>
        <topology evidence="1 7">Multi-pass membrane protein</topology>
    </subcellularLocation>
</comment>
<feature type="transmembrane region" description="Helical" evidence="7">
    <location>
        <begin position="138"/>
        <end position="159"/>
    </location>
</feature>
<keyword evidence="6 7" id="KW-0472">Membrane</keyword>
<keyword evidence="5 7" id="KW-1133">Transmembrane helix</keyword>
<dbReference type="AlphaFoldDB" id="A0A1F6WQK8"/>
<comment type="caution">
    <text evidence="9">The sequence shown here is derived from an EMBL/GenBank/DDBJ whole genome shotgun (WGS) entry which is preliminary data.</text>
</comment>
<feature type="domain" description="VTT" evidence="8">
    <location>
        <begin position="34"/>
        <end position="159"/>
    </location>
</feature>
<evidence type="ECO:0000313" key="10">
    <source>
        <dbReference type="Proteomes" id="UP000179448"/>
    </source>
</evidence>
<feature type="transmembrane region" description="Helical" evidence="7">
    <location>
        <begin position="171"/>
        <end position="192"/>
    </location>
</feature>
<proteinExistence type="inferred from homology"/>
<feature type="transmembrane region" description="Helical" evidence="7">
    <location>
        <begin position="54"/>
        <end position="76"/>
    </location>
</feature>
<dbReference type="EMBL" id="MFUQ01000002">
    <property type="protein sequence ID" value="OGI84146.1"/>
    <property type="molecule type" value="Genomic_DNA"/>
</dbReference>
<dbReference type="PANTHER" id="PTHR30353">
    <property type="entry name" value="INNER MEMBRANE PROTEIN DEDA-RELATED"/>
    <property type="match status" value="1"/>
</dbReference>
<evidence type="ECO:0000256" key="3">
    <source>
        <dbReference type="ARBA" id="ARBA00022475"/>
    </source>
</evidence>
<reference evidence="9 10" key="1">
    <citation type="journal article" date="2016" name="Nat. Commun.">
        <title>Thousands of microbial genomes shed light on interconnected biogeochemical processes in an aquifer system.</title>
        <authorList>
            <person name="Anantharaman K."/>
            <person name="Brown C.T."/>
            <person name="Hug L.A."/>
            <person name="Sharon I."/>
            <person name="Castelle C.J."/>
            <person name="Probst A.J."/>
            <person name="Thomas B.C."/>
            <person name="Singh A."/>
            <person name="Wilkins M.J."/>
            <person name="Karaoz U."/>
            <person name="Brodie E.L."/>
            <person name="Williams K.H."/>
            <person name="Hubbard S.S."/>
            <person name="Banfield J.F."/>
        </authorList>
    </citation>
    <scope>NUCLEOTIDE SEQUENCE [LARGE SCALE GENOMIC DNA]</scope>
</reference>
<dbReference type="Proteomes" id="UP000179448">
    <property type="component" value="Unassembled WGS sequence"/>
</dbReference>
<evidence type="ECO:0000256" key="1">
    <source>
        <dbReference type="ARBA" id="ARBA00004651"/>
    </source>
</evidence>
<dbReference type="Pfam" id="PF09335">
    <property type="entry name" value="VTT_dom"/>
    <property type="match status" value="1"/>
</dbReference>
<evidence type="ECO:0000256" key="4">
    <source>
        <dbReference type="ARBA" id="ARBA00022692"/>
    </source>
</evidence>
<protein>
    <recommendedName>
        <fullName evidence="8">VTT domain-containing protein</fullName>
    </recommendedName>
</protein>
<evidence type="ECO:0000256" key="7">
    <source>
        <dbReference type="RuleBase" id="RU367016"/>
    </source>
</evidence>
<keyword evidence="4 7" id="KW-0812">Transmembrane</keyword>
<dbReference type="InterPro" id="IPR032818">
    <property type="entry name" value="DedA-like"/>
</dbReference>
<evidence type="ECO:0000256" key="5">
    <source>
        <dbReference type="ARBA" id="ARBA00022989"/>
    </source>
</evidence>
<organism evidence="9 10">
    <name type="scientific">Candidatus Nomurabacteria bacterium RIFCSPLOWO2_01_FULL_36_10b</name>
    <dbReference type="NCBI Taxonomy" id="1801766"/>
    <lineage>
        <taxon>Bacteria</taxon>
        <taxon>Candidatus Nomuraibacteriota</taxon>
    </lineage>
</organism>
<dbReference type="GO" id="GO:0005886">
    <property type="term" value="C:plasma membrane"/>
    <property type="evidence" value="ECO:0007669"/>
    <property type="project" value="UniProtKB-SubCell"/>
</dbReference>
<evidence type="ECO:0000256" key="2">
    <source>
        <dbReference type="ARBA" id="ARBA00010792"/>
    </source>
</evidence>
<dbReference type="PANTHER" id="PTHR30353:SF0">
    <property type="entry name" value="TRANSMEMBRANE PROTEIN"/>
    <property type="match status" value="1"/>
</dbReference>
<keyword evidence="3 7" id="KW-1003">Cell membrane</keyword>
<evidence type="ECO:0000256" key="6">
    <source>
        <dbReference type="ARBA" id="ARBA00023136"/>
    </source>
</evidence>
<sequence>MFGIDLSTLLITVGYIGLFAIIFAETGLFFGFFLPGDTLLFTAGILSAGGTFSVWIVIIIAIIAGIIGDSFGYYFGKRAGSYFLKKEDSWIFKKRYIEETRKFYDKHGVKTIVLARFLPIIRTFAPLLAGVSHMRYEIFMPFNIIGGVLWVVSMTLLGYGLGNIVPNIDVYVVPIIIVIFVLSFIPLIVGYIKRGKKGLSITHPEVVSKRMNDV</sequence>
<name>A0A1F6WQK8_9BACT</name>
<evidence type="ECO:0000313" key="9">
    <source>
        <dbReference type="EMBL" id="OGI84146.1"/>
    </source>
</evidence>
<dbReference type="InterPro" id="IPR032816">
    <property type="entry name" value="VTT_dom"/>
</dbReference>
<comment type="similarity">
    <text evidence="2 7">Belongs to the DedA family.</text>
</comment>
<feature type="transmembrane region" description="Helical" evidence="7">
    <location>
        <begin position="12"/>
        <end position="34"/>
    </location>
</feature>
<evidence type="ECO:0000259" key="8">
    <source>
        <dbReference type="Pfam" id="PF09335"/>
    </source>
</evidence>
<accession>A0A1F6WQK8</accession>
<gene>
    <name evidence="9" type="ORF">A2997_02185</name>
</gene>